<evidence type="ECO:0000313" key="11">
    <source>
        <dbReference type="EMBL" id="SKC86252.1"/>
    </source>
</evidence>
<dbReference type="STRING" id="36842.SAMN02194393_04497"/>
<gene>
    <name evidence="11" type="ORF">SAMN02194393_04497</name>
</gene>
<keyword evidence="12" id="KW-1185">Reference proteome</keyword>
<evidence type="ECO:0000256" key="7">
    <source>
        <dbReference type="ARBA" id="ARBA00023136"/>
    </source>
</evidence>
<comment type="subcellular location">
    <subcellularLocation>
        <location evidence="1">Cell inner membrane</location>
        <topology evidence="1">Multi-pass membrane protein</topology>
    </subcellularLocation>
</comment>
<sequence length="158" mass="17828">MSKINKVVDKILDIGLVIAVGTVFIVTFLQVVSRFLFKLPIPWSTDIIRLSFVYVVFLGSALGMREKGHLNVDVIFNALPKKIRHMVGIAINLVLLVFFVAIVNLGFKFAQSGLTQGSPYLELPMTVYYMSVPLSAALMFYYLIQHTIEEVKVFKKLK</sequence>
<keyword evidence="6 9" id="KW-1133">Transmembrane helix</keyword>
<keyword evidence="2" id="KW-0813">Transport</keyword>
<evidence type="ECO:0000256" key="8">
    <source>
        <dbReference type="ARBA" id="ARBA00038436"/>
    </source>
</evidence>
<dbReference type="PANTHER" id="PTHR35011:SF2">
    <property type="entry name" value="2,3-DIKETO-L-GULONATE TRAP TRANSPORTER SMALL PERMEASE PROTEIN YIAM"/>
    <property type="match status" value="1"/>
</dbReference>
<dbReference type="GO" id="GO:0005886">
    <property type="term" value="C:plasma membrane"/>
    <property type="evidence" value="ECO:0007669"/>
    <property type="project" value="UniProtKB-SubCell"/>
</dbReference>
<dbReference type="PANTHER" id="PTHR35011">
    <property type="entry name" value="2,3-DIKETO-L-GULONATE TRAP TRANSPORTER SMALL PERMEASE PROTEIN YIAM"/>
    <property type="match status" value="1"/>
</dbReference>
<name>A0A1T5MDF6_9FIRM</name>
<feature type="transmembrane region" description="Helical" evidence="9">
    <location>
        <begin position="47"/>
        <end position="64"/>
    </location>
</feature>
<keyword evidence="4" id="KW-0997">Cell inner membrane</keyword>
<dbReference type="GO" id="GO:0015740">
    <property type="term" value="P:C4-dicarboxylate transport"/>
    <property type="evidence" value="ECO:0007669"/>
    <property type="project" value="TreeGrafter"/>
</dbReference>
<evidence type="ECO:0000256" key="6">
    <source>
        <dbReference type="ARBA" id="ARBA00022989"/>
    </source>
</evidence>
<evidence type="ECO:0000259" key="10">
    <source>
        <dbReference type="Pfam" id="PF04290"/>
    </source>
</evidence>
<evidence type="ECO:0000256" key="4">
    <source>
        <dbReference type="ARBA" id="ARBA00022519"/>
    </source>
</evidence>
<feature type="transmembrane region" description="Helical" evidence="9">
    <location>
        <begin position="127"/>
        <end position="144"/>
    </location>
</feature>
<dbReference type="Pfam" id="PF04290">
    <property type="entry name" value="DctQ"/>
    <property type="match status" value="1"/>
</dbReference>
<dbReference type="EMBL" id="FUZT01000014">
    <property type="protein sequence ID" value="SKC86252.1"/>
    <property type="molecule type" value="Genomic_DNA"/>
</dbReference>
<feature type="domain" description="Tripartite ATP-independent periplasmic transporters DctQ component" evidence="10">
    <location>
        <begin position="24"/>
        <end position="151"/>
    </location>
</feature>
<protein>
    <submittedName>
        <fullName evidence="11">TRAP-type C4-dicarboxylate transport system, small permease component</fullName>
    </submittedName>
</protein>
<evidence type="ECO:0000256" key="2">
    <source>
        <dbReference type="ARBA" id="ARBA00022448"/>
    </source>
</evidence>
<dbReference type="GO" id="GO:0022857">
    <property type="term" value="F:transmembrane transporter activity"/>
    <property type="evidence" value="ECO:0007669"/>
    <property type="project" value="TreeGrafter"/>
</dbReference>
<dbReference type="Proteomes" id="UP000190285">
    <property type="component" value="Unassembled WGS sequence"/>
</dbReference>
<dbReference type="InterPro" id="IPR007387">
    <property type="entry name" value="TRAP_DctQ"/>
</dbReference>
<dbReference type="RefSeq" id="WP_170917544.1">
    <property type="nucleotide sequence ID" value="NZ_FUZT01000014.1"/>
</dbReference>
<keyword evidence="3" id="KW-1003">Cell membrane</keyword>
<proteinExistence type="inferred from homology"/>
<evidence type="ECO:0000313" key="12">
    <source>
        <dbReference type="Proteomes" id="UP000190285"/>
    </source>
</evidence>
<comment type="similarity">
    <text evidence="8">Belongs to the TRAP transporter small permease family.</text>
</comment>
<dbReference type="AlphaFoldDB" id="A0A1T5MDF6"/>
<dbReference type="InterPro" id="IPR055348">
    <property type="entry name" value="DctQ"/>
</dbReference>
<accession>A0A1T5MDF6</accession>
<evidence type="ECO:0000256" key="5">
    <source>
        <dbReference type="ARBA" id="ARBA00022692"/>
    </source>
</evidence>
<evidence type="ECO:0000256" key="9">
    <source>
        <dbReference type="SAM" id="Phobius"/>
    </source>
</evidence>
<reference evidence="11 12" key="1">
    <citation type="submission" date="2017-02" db="EMBL/GenBank/DDBJ databases">
        <authorList>
            <person name="Peterson S.W."/>
        </authorList>
    </citation>
    <scope>NUCLEOTIDE SEQUENCE [LARGE SCALE GENOMIC DNA]</scope>
    <source>
        <strain evidence="11 12">M1</strain>
    </source>
</reference>
<evidence type="ECO:0000256" key="3">
    <source>
        <dbReference type="ARBA" id="ARBA00022475"/>
    </source>
</evidence>
<keyword evidence="5 9" id="KW-0812">Transmembrane</keyword>
<keyword evidence="7 9" id="KW-0472">Membrane</keyword>
<feature type="transmembrane region" description="Helical" evidence="9">
    <location>
        <begin position="85"/>
        <end position="107"/>
    </location>
</feature>
<organism evidence="11 12">
    <name type="scientific">Maledivibacter halophilus</name>
    <dbReference type="NCBI Taxonomy" id="36842"/>
    <lineage>
        <taxon>Bacteria</taxon>
        <taxon>Bacillati</taxon>
        <taxon>Bacillota</taxon>
        <taxon>Clostridia</taxon>
        <taxon>Peptostreptococcales</taxon>
        <taxon>Caminicellaceae</taxon>
        <taxon>Maledivibacter</taxon>
    </lineage>
</organism>
<feature type="transmembrane region" description="Helical" evidence="9">
    <location>
        <begin position="12"/>
        <end position="35"/>
    </location>
</feature>
<evidence type="ECO:0000256" key="1">
    <source>
        <dbReference type="ARBA" id="ARBA00004429"/>
    </source>
</evidence>